<sequence>MEASARGNAQIADFIQTPHQNVAAAVLKEEHGGETKNKFNQSPALEHKALQNWHRNMAIRRRQETILGEVLQRPENELLMSTSEDYRQIQEERELIDRGLPALFPGKGYRAGSEFWSQPERVGDELTGLTVTLTRRERGCPEPVTHVGKPRTVRMETGVKPPKRSPFRLTWDKSLFLKQRRQELKSVLEELGFYQPDEVGVAARLTFETVVGEKAESCLTVSNDGTAAVWYNWRRLLQQIPSREATRMRMRCFYFDARPGVILPGETRRFVFLFKSERAGISSERWELRTHPLLLGGAVLQVTLWGIAVSEDKSADLREKLEADLAAREGAAIVEETLKDLLVQIRTPERSPSPADVYITEEELFHRKNPQLHYQHRVVEQLRDLWRQHGAALPASGEEVPSDQESAAEDMRSQQGVLEALSAQEGSGWKSTLEVTPSRGADVGQEEPGTASWNFSLEDLQQVLWREAVDGLVGHSLRLSSQLGLPERDTCVDVGPEGRVTGICSFLGEEKQPVEEGDKISGRREEKTSVGGKDKEDKRRTTKTAGKEKEFCFPTLSLQQERPNSRKSKAKEKKKLKCGSSSEKEMAQPAGAAAADPDTAPRQQRDPTGWALYHEKLYVEVYGLLDSMVSRMVSLFEELEQNTVL</sequence>
<feature type="region of interest" description="Disordered" evidence="1">
    <location>
        <begin position="512"/>
        <end position="607"/>
    </location>
</feature>
<evidence type="ECO:0000313" key="3">
    <source>
        <dbReference type="Proteomes" id="UP000237246"/>
    </source>
</evidence>
<feature type="region of interest" description="Disordered" evidence="1">
    <location>
        <begin position="393"/>
        <end position="450"/>
    </location>
</feature>
<feature type="compositionally biased region" description="Low complexity" evidence="1">
    <location>
        <begin position="587"/>
        <end position="602"/>
    </location>
</feature>
<dbReference type="InterPro" id="IPR032707">
    <property type="entry name" value="MYCBPAP"/>
</dbReference>
<dbReference type="PANTHER" id="PTHR48421">
    <property type="entry name" value="MYCBP-ASSOCIATED PROTEIN"/>
    <property type="match status" value="1"/>
</dbReference>
<reference evidence="2 3" key="1">
    <citation type="submission" date="2018-01" db="EMBL/GenBank/DDBJ databases">
        <title>Comparison of the Chinese Bamboo Partridge and Red Junglefowl genome sequences highlights the importance of demography in genome evolution.</title>
        <authorList>
            <person name="Tiley G.P."/>
            <person name="Kimball R.T."/>
            <person name="Braun E.L."/>
            <person name="Burleigh J.G."/>
        </authorList>
    </citation>
    <scope>NUCLEOTIDE SEQUENCE [LARGE SCALE GENOMIC DNA]</scope>
    <source>
        <strain evidence="2">RTK389</strain>
        <tissue evidence="2">Blood</tissue>
    </source>
</reference>
<gene>
    <name evidence="2" type="ORF">CIB84_001499</name>
</gene>
<accession>A0A2P4TEJ1</accession>
<organism evidence="2 3">
    <name type="scientific">Bambusicola thoracicus</name>
    <name type="common">Chinese bamboo-partridge</name>
    <name type="synonym">Perdix thoracica</name>
    <dbReference type="NCBI Taxonomy" id="9083"/>
    <lineage>
        <taxon>Eukaryota</taxon>
        <taxon>Metazoa</taxon>
        <taxon>Chordata</taxon>
        <taxon>Craniata</taxon>
        <taxon>Vertebrata</taxon>
        <taxon>Euteleostomi</taxon>
        <taxon>Archelosauria</taxon>
        <taxon>Archosauria</taxon>
        <taxon>Dinosauria</taxon>
        <taxon>Saurischia</taxon>
        <taxon>Theropoda</taxon>
        <taxon>Coelurosauria</taxon>
        <taxon>Aves</taxon>
        <taxon>Neognathae</taxon>
        <taxon>Galloanserae</taxon>
        <taxon>Galliformes</taxon>
        <taxon>Phasianidae</taxon>
        <taxon>Perdicinae</taxon>
        <taxon>Bambusicola</taxon>
    </lineage>
</organism>
<dbReference type="AlphaFoldDB" id="A0A2P4TEJ1"/>
<protein>
    <recommendedName>
        <fullName evidence="4">MYCBP-associated protein</fullName>
    </recommendedName>
</protein>
<dbReference type="PANTHER" id="PTHR48421:SF1">
    <property type="entry name" value="MYCBP-ASSOCIATED PROTEIN"/>
    <property type="match status" value="1"/>
</dbReference>
<comment type="caution">
    <text evidence="2">The sequence shown here is derived from an EMBL/GenBank/DDBJ whole genome shotgun (WGS) entry which is preliminary data.</text>
</comment>
<proteinExistence type="predicted"/>
<keyword evidence="3" id="KW-1185">Reference proteome</keyword>
<evidence type="ECO:0000256" key="1">
    <source>
        <dbReference type="SAM" id="MobiDB-lite"/>
    </source>
</evidence>
<dbReference type="Proteomes" id="UP000237246">
    <property type="component" value="Unassembled WGS sequence"/>
</dbReference>
<feature type="compositionally biased region" description="Basic and acidic residues" evidence="1">
    <location>
        <begin position="512"/>
        <end position="551"/>
    </location>
</feature>
<dbReference type="Pfam" id="PF14646">
    <property type="entry name" value="MYCBPAP"/>
    <property type="match status" value="2"/>
</dbReference>
<dbReference type="EMBL" id="PPHD01001303">
    <property type="protein sequence ID" value="POI34748.1"/>
    <property type="molecule type" value="Genomic_DNA"/>
</dbReference>
<evidence type="ECO:0008006" key="4">
    <source>
        <dbReference type="Google" id="ProtNLM"/>
    </source>
</evidence>
<evidence type="ECO:0000313" key="2">
    <source>
        <dbReference type="EMBL" id="POI34748.1"/>
    </source>
</evidence>
<name>A0A2P4TEJ1_BAMTH</name>
<dbReference type="OrthoDB" id="10263316at2759"/>
<feature type="compositionally biased region" description="Basic residues" evidence="1">
    <location>
        <begin position="565"/>
        <end position="577"/>
    </location>
</feature>